<feature type="repeat" description="PPR" evidence="2">
    <location>
        <begin position="152"/>
        <end position="186"/>
    </location>
</feature>
<comment type="caution">
    <text evidence="3">The sequence shown here is derived from an EMBL/GenBank/DDBJ whole genome shotgun (WGS) entry which is preliminary data.</text>
</comment>
<keyword evidence="4" id="KW-1185">Reference proteome</keyword>
<dbReference type="PANTHER" id="PTHR47926">
    <property type="entry name" value="PENTATRICOPEPTIDE REPEAT-CONTAINING PROTEIN"/>
    <property type="match status" value="1"/>
</dbReference>
<dbReference type="GO" id="GO:0009451">
    <property type="term" value="P:RNA modification"/>
    <property type="evidence" value="ECO:0007669"/>
    <property type="project" value="InterPro"/>
</dbReference>
<feature type="repeat" description="PPR" evidence="2">
    <location>
        <begin position="117"/>
        <end position="151"/>
    </location>
</feature>
<evidence type="ECO:0000313" key="3">
    <source>
        <dbReference type="EMBL" id="KAJ8553086.1"/>
    </source>
</evidence>
<evidence type="ECO:0008006" key="5">
    <source>
        <dbReference type="Google" id="ProtNLM"/>
    </source>
</evidence>
<evidence type="ECO:0000313" key="4">
    <source>
        <dbReference type="Proteomes" id="UP001152561"/>
    </source>
</evidence>
<gene>
    <name evidence="3" type="ORF">K7X08_020479</name>
</gene>
<dbReference type="Proteomes" id="UP001152561">
    <property type="component" value="Unassembled WGS sequence"/>
</dbReference>
<organism evidence="3 4">
    <name type="scientific">Anisodus acutangulus</name>
    <dbReference type="NCBI Taxonomy" id="402998"/>
    <lineage>
        <taxon>Eukaryota</taxon>
        <taxon>Viridiplantae</taxon>
        <taxon>Streptophyta</taxon>
        <taxon>Embryophyta</taxon>
        <taxon>Tracheophyta</taxon>
        <taxon>Spermatophyta</taxon>
        <taxon>Magnoliopsida</taxon>
        <taxon>eudicotyledons</taxon>
        <taxon>Gunneridae</taxon>
        <taxon>Pentapetalae</taxon>
        <taxon>asterids</taxon>
        <taxon>lamiids</taxon>
        <taxon>Solanales</taxon>
        <taxon>Solanaceae</taxon>
        <taxon>Solanoideae</taxon>
        <taxon>Hyoscyameae</taxon>
        <taxon>Anisodus</taxon>
    </lineage>
</organism>
<dbReference type="InterPro" id="IPR002885">
    <property type="entry name" value="PPR_rpt"/>
</dbReference>
<proteinExistence type="predicted"/>
<protein>
    <recommendedName>
        <fullName evidence="5">Pentatricopeptide repeat-containing protein</fullName>
    </recommendedName>
</protein>
<evidence type="ECO:0000256" key="1">
    <source>
        <dbReference type="ARBA" id="ARBA00022737"/>
    </source>
</evidence>
<dbReference type="NCBIfam" id="TIGR00756">
    <property type="entry name" value="PPR"/>
    <property type="match status" value="1"/>
</dbReference>
<reference evidence="4" key="1">
    <citation type="journal article" date="2023" name="Proc. Natl. Acad. Sci. U.S.A.">
        <title>Genomic and structural basis for evolution of tropane alkaloid biosynthesis.</title>
        <authorList>
            <person name="Wanga Y.-J."/>
            <person name="Taina T."/>
            <person name="Yua J.-Y."/>
            <person name="Lia J."/>
            <person name="Xua B."/>
            <person name="Chenc J."/>
            <person name="D'Auriad J.C."/>
            <person name="Huanga J.-P."/>
            <person name="Huanga S.-X."/>
        </authorList>
    </citation>
    <scope>NUCLEOTIDE SEQUENCE [LARGE SCALE GENOMIC DNA]</scope>
    <source>
        <strain evidence="4">cv. KIB-2019</strain>
    </source>
</reference>
<dbReference type="GO" id="GO:0003723">
    <property type="term" value="F:RNA binding"/>
    <property type="evidence" value="ECO:0007669"/>
    <property type="project" value="InterPro"/>
</dbReference>
<accession>A0A9Q1RCB9</accession>
<dbReference type="Pfam" id="PF13041">
    <property type="entry name" value="PPR_2"/>
    <property type="match status" value="1"/>
</dbReference>
<dbReference type="EMBL" id="JAJAGQ010000009">
    <property type="protein sequence ID" value="KAJ8553086.1"/>
    <property type="molecule type" value="Genomic_DNA"/>
</dbReference>
<keyword evidence="1" id="KW-0677">Repeat</keyword>
<dbReference type="InterPro" id="IPR011990">
    <property type="entry name" value="TPR-like_helical_dom_sf"/>
</dbReference>
<dbReference type="OrthoDB" id="185373at2759"/>
<dbReference type="AlphaFoldDB" id="A0A9Q1RCB9"/>
<dbReference type="PROSITE" id="PS51375">
    <property type="entry name" value="PPR"/>
    <property type="match status" value="2"/>
</dbReference>
<sequence>MQYFCSTSDIYTKLLESYTQNGALQSGKALHTHLVINALAKRTHFASKLIALYAECKQLLHARKLFDKIPKSDIRRWIVLIGAYARRGFYEEAMDMYSKCGKVEKAKRVFYGTVDKDLVALNALLSGCVQRVIVKEALDLVEEIKVHAMKPNVVTYNTLIAGFSQADDRDKVYEVIDMMHDDGLELDVVSWTSIISGLVQDFHNKEAFEEAEGQILLPWEIPCLNQSKKQKLRQIWYDIEEANPATDNEMKLQNPSVMKDESFEFSGLQLSVA</sequence>
<name>A0A9Q1RCB9_9SOLA</name>
<dbReference type="Pfam" id="PF01535">
    <property type="entry name" value="PPR"/>
    <property type="match status" value="2"/>
</dbReference>
<dbReference type="InterPro" id="IPR046960">
    <property type="entry name" value="PPR_At4g14850-like_plant"/>
</dbReference>
<dbReference type="Gene3D" id="1.25.40.10">
    <property type="entry name" value="Tetratricopeptide repeat domain"/>
    <property type="match status" value="2"/>
</dbReference>
<evidence type="ECO:0000256" key="2">
    <source>
        <dbReference type="PROSITE-ProRule" id="PRU00708"/>
    </source>
</evidence>